<organism evidence="1">
    <name type="scientific">uncultured virus</name>
    <dbReference type="NCBI Taxonomy" id="340016"/>
    <lineage>
        <taxon>Viruses</taxon>
        <taxon>environmental samples</taxon>
    </lineage>
</organism>
<dbReference type="EMBL" id="KM520335">
    <property type="protein sequence ID" value="AIW56779.1"/>
    <property type="molecule type" value="Genomic_DNA"/>
</dbReference>
<accession>A0A0A0UXW1</accession>
<reference evidence="1" key="1">
    <citation type="journal article" date="2014" name="Proc. Natl. Acad. Sci. U.S.A.">
        <title>Ribonucleotide reductases reveal novel viral diversity and predict biological and ecological features of unknown marine viruses.</title>
        <authorList>
            <person name="Sakowski E.G."/>
            <person name="Munsell E.V."/>
            <person name="Hyatt M."/>
            <person name="Kress W."/>
            <person name="Williamson S.J."/>
            <person name="Nasko D.J."/>
            <person name="Polson S.W."/>
            <person name="Wommack K.E."/>
        </authorList>
    </citation>
    <scope>NUCLEOTIDE SEQUENCE</scope>
</reference>
<evidence type="ECO:0000313" key="1">
    <source>
        <dbReference type="EMBL" id="AIW56779.1"/>
    </source>
</evidence>
<sequence length="77" mass="8786">MITSPIKAIREKCLDCNHTAAEVKLCPCTDCALWPFRFGKNPYTKRTLTDEQKQKAVERLAKAREAKKNDTDQSNTD</sequence>
<proteinExistence type="predicted"/>
<name>A0A0A0UXW1_9VIRU</name>
<protein>
    <submittedName>
        <fullName evidence="1">Uncharacterized protein</fullName>
    </submittedName>
</protein>